<evidence type="ECO:0000313" key="2">
    <source>
        <dbReference type="EMBL" id="TCJ01238.1"/>
    </source>
</evidence>
<organism evidence="2 3">
    <name type="scientific">Cytobacillus praedii</name>
    <dbReference type="NCBI Taxonomy" id="1742358"/>
    <lineage>
        <taxon>Bacteria</taxon>
        <taxon>Bacillati</taxon>
        <taxon>Bacillota</taxon>
        <taxon>Bacilli</taxon>
        <taxon>Bacillales</taxon>
        <taxon>Bacillaceae</taxon>
        <taxon>Cytobacillus</taxon>
    </lineage>
</organism>
<reference evidence="2 3" key="1">
    <citation type="submission" date="2019-03" db="EMBL/GenBank/DDBJ databases">
        <authorList>
            <person name="Jensen L."/>
            <person name="Storgaard J."/>
            <person name="Sulaj E."/>
            <person name="Schramm A."/>
            <person name="Marshall I.P.G."/>
        </authorList>
    </citation>
    <scope>NUCLEOTIDE SEQUENCE [LARGE SCALE GENOMIC DNA]</scope>
    <source>
        <strain evidence="2 3">2017H2G3</strain>
    </source>
</reference>
<evidence type="ECO:0000259" key="1">
    <source>
        <dbReference type="Pfam" id="PF13115"/>
    </source>
</evidence>
<dbReference type="InterPro" id="IPR032693">
    <property type="entry name" value="YtkA-like_dom"/>
</dbReference>
<accession>A0A4R1APA7</accession>
<comment type="caution">
    <text evidence="2">The sequence shown here is derived from an EMBL/GenBank/DDBJ whole genome shotgun (WGS) entry which is preliminary data.</text>
</comment>
<dbReference type="RefSeq" id="WP_057763050.1">
    <property type="nucleotide sequence ID" value="NZ_JARMQE010000009.1"/>
</dbReference>
<gene>
    <name evidence="2" type="ORF">E0Y62_25005</name>
</gene>
<evidence type="ECO:0000313" key="3">
    <source>
        <dbReference type="Proteomes" id="UP000293846"/>
    </source>
</evidence>
<proteinExistence type="predicted"/>
<protein>
    <recommendedName>
        <fullName evidence="1">YtkA-like domain-containing protein</fullName>
    </recommendedName>
</protein>
<dbReference type="Pfam" id="PF13115">
    <property type="entry name" value="YtkA"/>
    <property type="match status" value="1"/>
</dbReference>
<feature type="domain" description="YtkA-like" evidence="1">
    <location>
        <begin position="30"/>
        <end position="109"/>
    </location>
</feature>
<sequence>MTKKGYLLFAILVFTFISGCSKESKLPELIEVKVELPSVIMINKEVELQANVTQGKEQVSDADKVEFEIWREGQSDEEHKKIEAEINKDGNYYIKETFKETGKYFVIAHVTARDMHTMPKVEFEVAE</sequence>
<dbReference type="Proteomes" id="UP000293846">
    <property type="component" value="Unassembled WGS sequence"/>
</dbReference>
<dbReference type="AlphaFoldDB" id="A0A4R1APA7"/>
<dbReference type="PROSITE" id="PS51257">
    <property type="entry name" value="PROKAR_LIPOPROTEIN"/>
    <property type="match status" value="1"/>
</dbReference>
<dbReference type="STRING" id="1742358.GCA_001439605_04502"/>
<dbReference type="EMBL" id="SJTH01000072">
    <property type="protein sequence ID" value="TCJ01238.1"/>
    <property type="molecule type" value="Genomic_DNA"/>
</dbReference>
<dbReference type="OrthoDB" id="2679563at2"/>
<name>A0A4R1APA7_9BACI</name>
<keyword evidence="3" id="KW-1185">Reference proteome</keyword>